<dbReference type="EMBL" id="JAUSVK010000001">
    <property type="protein sequence ID" value="MDQ0393530.1"/>
    <property type="molecule type" value="Genomic_DNA"/>
</dbReference>
<dbReference type="InterPro" id="IPR028082">
    <property type="entry name" value="Peripla_BP_I"/>
</dbReference>
<dbReference type="Proteomes" id="UP001237448">
    <property type="component" value="Unassembled WGS sequence"/>
</dbReference>
<dbReference type="Gene3D" id="1.10.260.40">
    <property type="entry name" value="lambda repressor-like DNA-binding domains"/>
    <property type="match status" value="1"/>
</dbReference>
<dbReference type="RefSeq" id="WP_307428977.1">
    <property type="nucleotide sequence ID" value="NZ_JAUSVK010000001.1"/>
</dbReference>
<evidence type="ECO:0000256" key="3">
    <source>
        <dbReference type="ARBA" id="ARBA00023125"/>
    </source>
</evidence>
<dbReference type="Gene3D" id="3.40.50.2300">
    <property type="match status" value="2"/>
</dbReference>
<comment type="caution">
    <text evidence="6">The sequence shown here is derived from an EMBL/GenBank/DDBJ whole genome shotgun (WGS) entry which is preliminary data.</text>
</comment>
<evidence type="ECO:0000256" key="1">
    <source>
        <dbReference type="ARBA" id="ARBA00022491"/>
    </source>
</evidence>
<sequence length="341" mass="36945">MNRPNSNGRPTIVDVARKAGLSVGTVSNYLNGQSLRMANRARIEAAIEELSFTRNQIAVSMKTTETRLVGLLVPSMSEFHGGIAERLSAILHEQGRALLTYCHGQKPDVMDQALDFFTGQRVAALVLSGADCLRDKLVRLADRGLPIICFNNDIEGVPMQRVFVNNRDAARRAVGHLIDLGHSRIAVLSGDLSQSTARERLEGYHQAMAGRGLAVDDRLVGAGSWRPSLAYAALSDLLDGPQKPTALFSSSAGMTFGALQLLADRGLRVPDDISLIGFDDSVAFRLREHPLTVIQQPLDRIAGAIGELLAAHLEADKYLAPGTLRFDCDLITRRSCGRLPA</sequence>
<dbReference type="CDD" id="cd01392">
    <property type="entry name" value="HTH_LacI"/>
    <property type="match status" value="1"/>
</dbReference>
<evidence type="ECO:0000313" key="7">
    <source>
        <dbReference type="Proteomes" id="UP001237448"/>
    </source>
</evidence>
<dbReference type="SMART" id="SM00354">
    <property type="entry name" value="HTH_LACI"/>
    <property type="match status" value="1"/>
</dbReference>
<dbReference type="PROSITE" id="PS50932">
    <property type="entry name" value="HTH_LACI_2"/>
    <property type="match status" value="1"/>
</dbReference>
<proteinExistence type="predicted"/>
<dbReference type="InterPro" id="IPR000843">
    <property type="entry name" value="HTH_LacI"/>
</dbReference>
<feature type="domain" description="HTH lacI-type" evidence="5">
    <location>
        <begin position="10"/>
        <end position="63"/>
    </location>
</feature>
<dbReference type="InterPro" id="IPR010982">
    <property type="entry name" value="Lambda_DNA-bd_dom_sf"/>
</dbReference>
<evidence type="ECO:0000256" key="4">
    <source>
        <dbReference type="ARBA" id="ARBA00023163"/>
    </source>
</evidence>
<organism evidence="6 7">
    <name type="scientific">Labrys monachus</name>
    <dbReference type="NCBI Taxonomy" id="217067"/>
    <lineage>
        <taxon>Bacteria</taxon>
        <taxon>Pseudomonadati</taxon>
        <taxon>Pseudomonadota</taxon>
        <taxon>Alphaproteobacteria</taxon>
        <taxon>Hyphomicrobiales</taxon>
        <taxon>Xanthobacteraceae</taxon>
        <taxon>Labrys</taxon>
    </lineage>
</organism>
<keyword evidence="2" id="KW-0805">Transcription regulation</keyword>
<dbReference type="PANTHER" id="PTHR30146">
    <property type="entry name" value="LACI-RELATED TRANSCRIPTIONAL REPRESSOR"/>
    <property type="match status" value="1"/>
</dbReference>
<dbReference type="CDD" id="cd06267">
    <property type="entry name" value="PBP1_LacI_sugar_binding-like"/>
    <property type="match status" value="1"/>
</dbReference>
<dbReference type="Pfam" id="PF13377">
    <property type="entry name" value="Peripla_BP_3"/>
    <property type="match status" value="1"/>
</dbReference>
<gene>
    <name evidence="6" type="ORF">J3R73_003322</name>
</gene>
<dbReference type="InterPro" id="IPR046335">
    <property type="entry name" value="LacI/GalR-like_sensor"/>
</dbReference>
<evidence type="ECO:0000256" key="2">
    <source>
        <dbReference type="ARBA" id="ARBA00023015"/>
    </source>
</evidence>
<protein>
    <submittedName>
        <fullName evidence="6">LacI family transcriptional regulator</fullName>
    </submittedName>
</protein>
<dbReference type="SUPFAM" id="SSF53822">
    <property type="entry name" value="Periplasmic binding protein-like I"/>
    <property type="match status" value="1"/>
</dbReference>
<keyword evidence="3" id="KW-0238">DNA-binding</keyword>
<evidence type="ECO:0000313" key="6">
    <source>
        <dbReference type="EMBL" id="MDQ0393530.1"/>
    </source>
</evidence>
<dbReference type="PANTHER" id="PTHR30146:SF148">
    <property type="entry name" value="HTH-TYPE TRANSCRIPTIONAL REPRESSOR PURR-RELATED"/>
    <property type="match status" value="1"/>
</dbReference>
<evidence type="ECO:0000259" key="5">
    <source>
        <dbReference type="PROSITE" id="PS50932"/>
    </source>
</evidence>
<dbReference type="SUPFAM" id="SSF47413">
    <property type="entry name" value="lambda repressor-like DNA-binding domains"/>
    <property type="match status" value="1"/>
</dbReference>
<keyword evidence="1" id="KW-0678">Repressor</keyword>
<dbReference type="Pfam" id="PF00356">
    <property type="entry name" value="LacI"/>
    <property type="match status" value="1"/>
</dbReference>
<name>A0ABU0FG05_9HYPH</name>
<reference evidence="6 7" key="1">
    <citation type="submission" date="2023-07" db="EMBL/GenBank/DDBJ databases">
        <title>Genomic Encyclopedia of Type Strains, Phase IV (KMG-IV): sequencing the most valuable type-strain genomes for metagenomic binning, comparative biology and taxonomic classification.</title>
        <authorList>
            <person name="Goeker M."/>
        </authorList>
    </citation>
    <scope>NUCLEOTIDE SEQUENCE [LARGE SCALE GENOMIC DNA]</scope>
    <source>
        <strain evidence="6 7">DSM 5896</strain>
    </source>
</reference>
<accession>A0ABU0FG05</accession>
<keyword evidence="4" id="KW-0804">Transcription</keyword>
<keyword evidence="7" id="KW-1185">Reference proteome</keyword>